<comment type="function">
    <text evidence="3">Acts both as a biotin--[acetyl-CoA-carboxylase] ligase and a repressor.</text>
</comment>
<dbReference type="Gene3D" id="3.30.930.10">
    <property type="entry name" value="Bira Bifunctional Protein, Domain 2"/>
    <property type="match status" value="1"/>
</dbReference>
<sequence length="325" mass="37172">MKETKRDQLINLLAQNEKDFISGQAVSGKLNISRTAVWKHINELKKDGYQFEAVPKKGYRLISSPTSVNETTIKWDLKTEWLGQTLIFKDEVDSTQNIAHQLAREGAESGTVVVANKQLKGRGRLNRKWISHQDDGIWMSLILRPEMPPYQASQMTLFTAVSVVDTISKFVKLPVKIKWPNDLFIGNKKFCGILTEMQAELDHIEYLVIGIGLNINQKQTAFPTEIQSKTTSLAIASNQHFDRKTLIQQLLVDYEKNYLEFQRTGFSYVKDKWIENAYKLGENVFIKMPKKSFEATIKGISDDGALLVQTNQNTIEKVYSAEIHW</sequence>
<organism evidence="5 6">
    <name type="scientific">Gracilibacillus oryzae</name>
    <dbReference type="NCBI Taxonomy" id="1672701"/>
    <lineage>
        <taxon>Bacteria</taxon>
        <taxon>Bacillati</taxon>
        <taxon>Bacillota</taxon>
        <taxon>Bacilli</taxon>
        <taxon>Bacillales</taxon>
        <taxon>Bacillaceae</taxon>
        <taxon>Gracilibacillus</taxon>
    </lineage>
</organism>
<comment type="caution">
    <text evidence="5">The sequence shown here is derived from an EMBL/GenBank/DDBJ whole genome shotgun (WGS) entry which is preliminary data.</text>
</comment>
<dbReference type="Proteomes" id="UP000480246">
    <property type="component" value="Unassembled WGS sequence"/>
</dbReference>
<keyword evidence="3" id="KW-0678">Repressor</keyword>
<dbReference type="PANTHER" id="PTHR12835">
    <property type="entry name" value="BIOTIN PROTEIN LIGASE"/>
    <property type="match status" value="1"/>
</dbReference>
<dbReference type="InterPro" id="IPR036390">
    <property type="entry name" value="WH_DNA-bd_sf"/>
</dbReference>
<keyword evidence="6" id="KW-1185">Reference proteome</keyword>
<dbReference type="Pfam" id="PF08279">
    <property type="entry name" value="HTH_11"/>
    <property type="match status" value="1"/>
</dbReference>
<dbReference type="NCBIfam" id="TIGR00121">
    <property type="entry name" value="birA_ligase"/>
    <property type="match status" value="1"/>
</dbReference>
<comment type="caution">
    <text evidence="3">Lacks conserved residue(s) required for the propagation of feature annotation.</text>
</comment>
<dbReference type="InterPro" id="IPR004408">
    <property type="entry name" value="Biotin_CoA_COase_ligase"/>
</dbReference>
<dbReference type="GO" id="GO:0016740">
    <property type="term" value="F:transferase activity"/>
    <property type="evidence" value="ECO:0007669"/>
    <property type="project" value="UniProtKB-ARBA"/>
</dbReference>
<protein>
    <recommendedName>
        <fullName evidence="3">Bifunctional ligase/repressor BirA</fullName>
    </recommendedName>
    <alternativeName>
        <fullName evidence="3">Biotin--[acetyl-CoA-carboxylase] ligase</fullName>
        <ecNumber evidence="3">6.3.4.15</ecNumber>
    </alternativeName>
    <alternativeName>
        <fullName evidence="3">Biotin--protein ligase</fullName>
    </alternativeName>
    <alternativeName>
        <fullName evidence="3">Biotin-[acetyl-CoA carboxylase] synthetase</fullName>
    </alternativeName>
</protein>
<dbReference type="SUPFAM" id="SSF46785">
    <property type="entry name" value="Winged helix' DNA-binding domain"/>
    <property type="match status" value="1"/>
</dbReference>
<dbReference type="GO" id="GO:0005737">
    <property type="term" value="C:cytoplasm"/>
    <property type="evidence" value="ECO:0007669"/>
    <property type="project" value="TreeGrafter"/>
</dbReference>
<evidence type="ECO:0000256" key="2">
    <source>
        <dbReference type="ARBA" id="ARBA00023267"/>
    </source>
</evidence>
<dbReference type="InterPro" id="IPR036388">
    <property type="entry name" value="WH-like_DNA-bd_sf"/>
</dbReference>
<keyword evidence="3" id="KW-0067">ATP-binding</keyword>
<feature type="DNA-binding region" description="H-T-H motif" evidence="3">
    <location>
        <begin position="23"/>
        <end position="42"/>
    </location>
</feature>
<evidence type="ECO:0000313" key="5">
    <source>
        <dbReference type="EMBL" id="KAB8138462.1"/>
    </source>
</evidence>
<dbReference type="InterPro" id="IPR013196">
    <property type="entry name" value="HTH_11"/>
</dbReference>
<dbReference type="InterPro" id="IPR045864">
    <property type="entry name" value="aa-tRNA-synth_II/BPL/LPL"/>
</dbReference>
<keyword evidence="2 3" id="KW-0092">Biotin</keyword>
<dbReference type="GO" id="GO:0003677">
    <property type="term" value="F:DNA binding"/>
    <property type="evidence" value="ECO:0007669"/>
    <property type="project" value="UniProtKB-UniRule"/>
</dbReference>
<keyword evidence="3" id="KW-0238">DNA-binding</keyword>
<comment type="similarity">
    <text evidence="3">Belongs to the biotin--protein ligase family.</text>
</comment>
<dbReference type="EC" id="6.3.4.15" evidence="3"/>
<dbReference type="InterPro" id="IPR004143">
    <property type="entry name" value="BPL_LPL_catalytic"/>
</dbReference>
<feature type="binding site" evidence="3">
    <location>
        <position position="189"/>
    </location>
    <ligand>
        <name>biotin</name>
        <dbReference type="ChEBI" id="CHEBI:57586"/>
    </ligand>
</feature>
<reference evidence="5 6" key="1">
    <citation type="submission" date="2019-10" db="EMBL/GenBank/DDBJ databases">
        <title>Gracilibacillus sp. nov. isolated from rice seeds.</title>
        <authorList>
            <person name="He S."/>
        </authorList>
    </citation>
    <scope>NUCLEOTIDE SEQUENCE [LARGE SCALE GENOMIC DNA]</scope>
    <source>
        <strain evidence="5 6">TD8</strain>
    </source>
</reference>
<feature type="binding site" evidence="3">
    <location>
        <begin position="122"/>
        <end position="124"/>
    </location>
    <ligand>
        <name>biotin</name>
        <dbReference type="ChEBI" id="CHEBI:57586"/>
    </ligand>
</feature>
<keyword evidence="3" id="KW-0805">Transcription regulation</keyword>
<keyword evidence="3" id="KW-0547">Nucleotide-binding</keyword>
<dbReference type="RefSeq" id="WP_153401850.1">
    <property type="nucleotide sequence ID" value="NZ_ML762425.1"/>
</dbReference>
<evidence type="ECO:0000259" key="4">
    <source>
        <dbReference type="PROSITE" id="PS51733"/>
    </source>
</evidence>
<dbReference type="PROSITE" id="PS51733">
    <property type="entry name" value="BPL_LPL_CATALYTIC"/>
    <property type="match status" value="1"/>
</dbReference>
<dbReference type="Gene3D" id="1.10.10.10">
    <property type="entry name" value="Winged helix-like DNA-binding domain superfamily/Winged helix DNA-binding domain"/>
    <property type="match status" value="1"/>
</dbReference>
<dbReference type="GO" id="GO:0005524">
    <property type="term" value="F:ATP binding"/>
    <property type="evidence" value="ECO:0007669"/>
    <property type="project" value="UniProtKB-UniRule"/>
</dbReference>
<dbReference type="AlphaFoldDB" id="A0A7C8KTH8"/>
<gene>
    <name evidence="3" type="primary">birA</name>
    <name evidence="5" type="ORF">F9U64_04750</name>
</gene>
<dbReference type="CDD" id="cd16442">
    <property type="entry name" value="BPL"/>
    <property type="match status" value="1"/>
</dbReference>
<dbReference type="EMBL" id="WEID01000017">
    <property type="protein sequence ID" value="KAB8138462.1"/>
    <property type="molecule type" value="Genomic_DNA"/>
</dbReference>
<dbReference type="HAMAP" id="MF_00978">
    <property type="entry name" value="Bifunct_BirA"/>
    <property type="match status" value="1"/>
</dbReference>
<proteinExistence type="inferred from homology"/>
<dbReference type="Gene3D" id="2.30.30.100">
    <property type="match status" value="1"/>
</dbReference>
<feature type="binding site" evidence="3">
    <location>
        <position position="118"/>
    </location>
    <ligand>
        <name>biotin</name>
        <dbReference type="ChEBI" id="CHEBI:57586"/>
    </ligand>
</feature>
<accession>A0A7C8KTH8</accession>
<dbReference type="Pfam" id="PF02237">
    <property type="entry name" value="BPL_C"/>
    <property type="match status" value="1"/>
</dbReference>
<dbReference type="OrthoDB" id="9807064at2"/>
<dbReference type="InterPro" id="IPR003142">
    <property type="entry name" value="BPL_C"/>
</dbReference>
<evidence type="ECO:0000313" key="6">
    <source>
        <dbReference type="Proteomes" id="UP000480246"/>
    </source>
</evidence>
<dbReference type="PANTHER" id="PTHR12835:SF5">
    <property type="entry name" value="BIOTIN--PROTEIN LIGASE"/>
    <property type="match status" value="1"/>
</dbReference>
<dbReference type="GO" id="GO:0009249">
    <property type="term" value="P:protein lipoylation"/>
    <property type="evidence" value="ECO:0007669"/>
    <property type="project" value="UniProtKB-ARBA"/>
</dbReference>
<dbReference type="SUPFAM" id="SSF55681">
    <property type="entry name" value="Class II aaRS and biotin synthetases"/>
    <property type="match status" value="1"/>
</dbReference>
<comment type="catalytic activity">
    <reaction evidence="3">
        <text>biotin + L-lysyl-[protein] + ATP = N(6)-biotinyl-L-lysyl-[protein] + AMP + diphosphate + H(+)</text>
        <dbReference type="Rhea" id="RHEA:11756"/>
        <dbReference type="Rhea" id="RHEA-COMP:9752"/>
        <dbReference type="Rhea" id="RHEA-COMP:10505"/>
        <dbReference type="ChEBI" id="CHEBI:15378"/>
        <dbReference type="ChEBI" id="CHEBI:29969"/>
        <dbReference type="ChEBI" id="CHEBI:30616"/>
        <dbReference type="ChEBI" id="CHEBI:33019"/>
        <dbReference type="ChEBI" id="CHEBI:57586"/>
        <dbReference type="ChEBI" id="CHEBI:83144"/>
        <dbReference type="ChEBI" id="CHEBI:456215"/>
        <dbReference type="EC" id="6.3.4.15"/>
    </reaction>
</comment>
<keyword evidence="1 3" id="KW-0436">Ligase</keyword>
<dbReference type="Pfam" id="PF03099">
    <property type="entry name" value="BPL_LplA_LipB"/>
    <property type="match status" value="1"/>
</dbReference>
<dbReference type="InterPro" id="IPR030855">
    <property type="entry name" value="Bifunct_BirA"/>
</dbReference>
<feature type="domain" description="BPL/LPL catalytic" evidence="4">
    <location>
        <begin position="70"/>
        <end position="262"/>
    </location>
</feature>
<evidence type="ECO:0000256" key="3">
    <source>
        <dbReference type="HAMAP-Rule" id="MF_00978"/>
    </source>
</evidence>
<dbReference type="GO" id="GO:0004077">
    <property type="term" value="F:biotin--[biotin carboxyl-carrier protein] ligase activity"/>
    <property type="evidence" value="ECO:0007669"/>
    <property type="project" value="UniProtKB-UniRule"/>
</dbReference>
<evidence type="ECO:0000256" key="1">
    <source>
        <dbReference type="ARBA" id="ARBA00022598"/>
    </source>
</evidence>
<dbReference type="GO" id="GO:0006355">
    <property type="term" value="P:regulation of DNA-templated transcription"/>
    <property type="evidence" value="ECO:0007669"/>
    <property type="project" value="UniProtKB-UniRule"/>
</dbReference>
<name>A0A7C8KTH8_9BACI</name>
<keyword evidence="3" id="KW-0804">Transcription</keyword>